<reference evidence="1 2" key="1">
    <citation type="submission" date="2013-09" db="EMBL/GenBank/DDBJ databases">
        <title>Corchorus capsularis genome sequencing.</title>
        <authorList>
            <person name="Alam M."/>
            <person name="Haque M.S."/>
            <person name="Islam M.S."/>
            <person name="Emdad E.M."/>
            <person name="Islam M.M."/>
            <person name="Ahmed B."/>
            <person name="Halim A."/>
            <person name="Hossen Q.M.M."/>
            <person name="Hossain M.Z."/>
            <person name="Ahmed R."/>
            <person name="Khan M.M."/>
            <person name="Islam R."/>
            <person name="Rashid M.M."/>
            <person name="Khan S.A."/>
            <person name="Rahman M.S."/>
            <person name="Alam M."/>
        </authorList>
    </citation>
    <scope>NUCLEOTIDE SEQUENCE [LARGE SCALE GENOMIC DNA]</scope>
    <source>
        <strain evidence="2">cv. CVL-1</strain>
        <tissue evidence="1">Whole seedling</tissue>
    </source>
</reference>
<accession>A0A1R3GRT3</accession>
<comment type="caution">
    <text evidence="1">The sequence shown here is derived from an EMBL/GenBank/DDBJ whole genome shotgun (WGS) entry which is preliminary data.</text>
</comment>
<dbReference type="Gramene" id="OMO60782">
    <property type="protein sequence ID" value="OMO60782"/>
    <property type="gene ID" value="CCACVL1_23881"/>
</dbReference>
<evidence type="ECO:0000313" key="2">
    <source>
        <dbReference type="Proteomes" id="UP000188268"/>
    </source>
</evidence>
<protein>
    <submittedName>
        <fullName evidence="1">Uncharacterized protein</fullName>
    </submittedName>
</protein>
<dbReference type="AlphaFoldDB" id="A0A1R3GRT3"/>
<name>A0A1R3GRT3_COCAP</name>
<proteinExistence type="predicted"/>
<dbReference type="Proteomes" id="UP000188268">
    <property type="component" value="Unassembled WGS sequence"/>
</dbReference>
<dbReference type="OrthoDB" id="1742839at2759"/>
<organism evidence="1 2">
    <name type="scientific">Corchorus capsularis</name>
    <name type="common">Jute</name>
    <dbReference type="NCBI Taxonomy" id="210143"/>
    <lineage>
        <taxon>Eukaryota</taxon>
        <taxon>Viridiplantae</taxon>
        <taxon>Streptophyta</taxon>
        <taxon>Embryophyta</taxon>
        <taxon>Tracheophyta</taxon>
        <taxon>Spermatophyta</taxon>
        <taxon>Magnoliopsida</taxon>
        <taxon>eudicotyledons</taxon>
        <taxon>Gunneridae</taxon>
        <taxon>Pentapetalae</taxon>
        <taxon>rosids</taxon>
        <taxon>malvids</taxon>
        <taxon>Malvales</taxon>
        <taxon>Malvaceae</taxon>
        <taxon>Grewioideae</taxon>
        <taxon>Apeibeae</taxon>
        <taxon>Corchorus</taxon>
    </lineage>
</organism>
<feature type="non-terminal residue" evidence="1">
    <location>
        <position position="63"/>
    </location>
</feature>
<sequence length="63" mass="6917">MAAAPSKKPQACPNRRRVAAASAEAPRWIPKRGKVLKRILKLVFLLSCLCCNNIPTSKTSHSM</sequence>
<gene>
    <name evidence="1" type="ORF">CCACVL1_23881</name>
</gene>
<keyword evidence="2" id="KW-1185">Reference proteome</keyword>
<evidence type="ECO:0000313" key="1">
    <source>
        <dbReference type="EMBL" id="OMO60782.1"/>
    </source>
</evidence>
<dbReference type="EMBL" id="AWWV01013644">
    <property type="protein sequence ID" value="OMO60782.1"/>
    <property type="molecule type" value="Genomic_DNA"/>
</dbReference>